<feature type="domain" description="Colicin D C-terminal" evidence="1">
    <location>
        <begin position="22"/>
        <end position="82"/>
    </location>
</feature>
<dbReference type="InterPro" id="IPR037178">
    <property type="entry name" value="ColicinD_C_sf"/>
</dbReference>
<dbReference type="AlphaFoldDB" id="A0A7I7MS93"/>
<evidence type="ECO:0000259" key="1">
    <source>
        <dbReference type="Pfam" id="PF11429"/>
    </source>
</evidence>
<evidence type="ECO:0000313" key="3">
    <source>
        <dbReference type="Proteomes" id="UP000467236"/>
    </source>
</evidence>
<proteinExistence type="predicted"/>
<evidence type="ECO:0000313" key="2">
    <source>
        <dbReference type="EMBL" id="BBX75124.1"/>
    </source>
</evidence>
<dbReference type="InterPro" id="IPR024440">
    <property type="entry name" value="ColicinD_C"/>
</dbReference>
<dbReference type="Gene3D" id="3.10.450.200">
    <property type="match status" value="1"/>
</dbReference>
<protein>
    <recommendedName>
        <fullName evidence="1">Colicin D C-terminal domain-containing protein</fullName>
    </recommendedName>
</protein>
<dbReference type="EMBL" id="AP022575">
    <property type="protein sequence ID" value="BBX75124.1"/>
    <property type="molecule type" value="Genomic_DNA"/>
</dbReference>
<name>A0A7I7MS93_9MYCO</name>
<dbReference type="Proteomes" id="UP000467236">
    <property type="component" value="Chromosome"/>
</dbReference>
<sequence length="93" mass="10116">MGGLAARLGAGGERVANFFGDIFDLNRNCHSHNLPHVHDMHMWYLHVPAILNYNPNSRLCVIQTTDGKFVSAFELSPAQIENVVNKGALGGGD</sequence>
<accession>A0A7I7MS93</accession>
<organism evidence="2 3">
    <name type="scientific">Mycobacterium shinjukuense</name>
    <dbReference type="NCBI Taxonomy" id="398694"/>
    <lineage>
        <taxon>Bacteria</taxon>
        <taxon>Bacillati</taxon>
        <taxon>Actinomycetota</taxon>
        <taxon>Actinomycetes</taxon>
        <taxon>Mycobacteriales</taxon>
        <taxon>Mycobacteriaceae</taxon>
        <taxon>Mycobacterium</taxon>
    </lineage>
</organism>
<dbReference type="Pfam" id="PF11429">
    <property type="entry name" value="Colicin_D"/>
    <property type="match status" value="1"/>
</dbReference>
<keyword evidence="3" id="KW-1185">Reference proteome</keyword>
<gene>
    <name evidence="2" type="ORF">MSHI_30300</name>
</gene>
<dbReference type="GO" id="GO:0004540">
    <property type="term" value="F:RNA nuclease activity"/>
    <property type="evidence" value="ECO:0007669"/>
    <property type="project" value="InterPro"/>
</dbReference>
<dbReference type="KEGG" id="mshj:MSHI_30300"/>
<reference evidence="2 3" key="1">
    <citation type="journal article" date="2019" name="Emerg. Microbes Infect.">
        <title>Comprehensive subspecies identification of 175 nontuberculous mycobacteria species based on 7547 genomic profiles.</title>
        <authorList>
            <person name="Matsumoto Y."/>
            <person name="Kinjo T."/>
            <person name="Motooka D."/>
            <person name="Nabeya D."/>
            <person name="Jung N."/>
            <person name="Uechi K."/>
            <person name="Horii T."/>
            <person name="Iida T."/>
            <person name="Fujita J."/>
            <person name="Nakamura S."/>
        </authorList>
    </citation>
    <scope>NUCLEOTIDE SEQUENCE [LARGE SCALE GENOMIC DNA]</scope>
    <source>
        <strain evidence="2 3">JCM 14233</strain>
    </source>
</reference>